<comment type="caution">
    <text evidence="4">The sequence shown here is derived from an EMBL/GenBank/DDBJ whole genome shotgun (WGS) entry which is preliminary data.</text>
</comment>
<dbReference type="PANTHER" id="PTHR43080:SF2">
    <property type="entry name" value="CBS DOMAIN-CONTAINING PROTEIN"/>
    <property type="match status" value="1"/>
</dbReference>
<feature type="domain" description="CBS" evidence="3">
    <location>
        <begin position="77"/>
        <end position="133"/>
    </location>
</feature>
<evidence type="ECO:0000259" key="3">
    <source>
        <dbReference type="PROSITE" id="PS51371"/>
    </source>
</evidence>
<keyword evidence="1 2" id="KW-0129">CBS domain</keyword>
<dbReference type="InterPro" id="IPR044725">
    <property type="entry name" value="CBSX3_CBS_dom"/>
</dbReference>
<dbReference type="PROSITE" id="PS51371">
    <property type="entry name" value="CBS"/>
    <property type="match status" value="2"/>
</dbReference>
<gene>
    <name evidence="4" type="ORF">GCM10007939_05500</name>
</gene>
<protein>
    <submittedName>
        <fullName evidence="4">Inosine-5-monophosphate dehydrogenase</fullName>
    </submittedName>
</protein>
<name>A0ABQ5VSM7_9RHOB</name>
<dbReference type="InterPro" id="IPR000644">
    <property type="entry name" value="CBS_dom"/>
</dbReference>
<dbReference type="InterPro" id="IPR046342">
    <property type="entry name" value="CBS_dom_sf"/>
</dbReference>
<dbReference type="RefSeq" id="WP_284375985.1">
    <property type="nucleotide sequence ID" value="NZ_BSNN01000002.1"/>
</dbReference>
<evidence type="ECO:0000313" key="4">
    <source>
        <dbReference type="EMBL" id="GLQ34267.1"/>
    </source>
</evidence>
<dbReference type="PANTHER" id="PTHR43080">
    <property type="entry name" value="CBS DOMAIN-CONTAINING PROTEIN CBSX3, MITOCHONDRIAL"/>
    <property type="match status" value="1"/>
</dbReference>
<organism evidence="4 5">
    <name type="scientific">Amylibacter marinus</name>
    <dbReference type="NCBI Taxonomy" id="1475483"/>
    <lineage>
        <taxon>Bacteria</taxon>
        <taxon>Pseudomonadati</taxon>
        <taxon>Pseudomonadota</taxon>
        <taxon>Alphaproteobacteria</taxon>
        <taxon>Rhodobacterales</taxon>
        <taxon>Paracoccaceae</taxon>
        <taxon>Amylibacter</taxon>
    </lineage>
</organism>
<dbReference type="Proteomes" id="UP001156694">
    <property type="component" value="Unassembled WGS sequence"/>
</dbReference>
<dbReference type="EMBL" id="BSNN01000002">
    <property type="protein sequence ID" value="GLQ34267.1"/>
    <property type="molecule type" value="Genomic_DNA"/>
</dbReference>
<reference evidence="5" key="1">
    <citation type="journal article" date="2019" name="Int. J. Syst. Evol. Microbiol.">
        <title>The Global Catalogue of Microorganisms (GCM) 10K type strain sequencing project: providing services to taxonomists for standard genome sequencing and annotation.</title>
        <authorList>
            <consortium name="The Broad Institute Genomics Platform"/>
            <consortium name="The Broad Institute Genome Sequencing Center for Infectious Disease"/>
            <person name="Wu L."/>
            <person name="Ma J."/>
        </authorList>
    </citation>
    <scope>NUCLEOTIDE SEQUENCE [LARGE SCALE GENOMIC DNA]</scope>
    <source>
        <strain evidence="5">NBRC 110140</strain>
    </source>
</reference>
<dbReference type="Pfam" id="PF00571">
    <property type="entry name" value="CBS"/>
    <property type="match status" value="2"/>
</dbReference>
<dbReference type="SUPFAM" id="SSF54631">
    <property type="entry name" value="CBS-domain pair"/>
    <property type="match status" value="1"/>
</dbReference>
<evidence type="ECO:0000313" key="5">
    <source>
        <dbReference type="Proteomes" id="UP001156694"/>
    </source>
</evidence>
<evidence type="ECO:0000256" key="2">
    <source>
        <dbReference type="PROSITE-ProRule" id="PRU00703"/>
    </source>
</evidence>
<evidence type="ECO:0000256" key="1">
    <source>
        <dbReference type="ARBA" id="ARBA00023122"/>
    </source>
</evidence>
<dbReference type="Gene3D" id="3.10.580.10">
    <property type="entry name" value="CBS-domain"/>
    <property type="match status" value="1"/>
</dbReference>
<sequence>MLIDAILKSKPNQQILTIEPDQNIRTALSDLSAHRIGVLVVSSDGTDLLGILSERDIVRDLAINSAGTLDKPVSALMTADVKTCSKSDNAEKVLSTMTAGRFRHMPVMDGSELLGLVSIGDVVKARLNEIEYENSAMVEMIRG</sequence>
<dbReference type="SMART" id="SM00116">
    <property type="entry name" value="CBS"/>
    <property type="match status" value="2"/>
</dbReference>
<keyword evidence="5" id="KW-1185">Reference proteome</keyword>
<dbReference type="CDD" id="cd04623">
    <property type="entry name" value="CBS_pair_bac_euk"/>
    <property type="match status" value="1"/>
</dbReference>
<accession>A0ABQ5VSM7</accession>
<feature type="domain" description="CBS" evidence="3">
    <location>
        <begin position="11"/>
        <end position="69"/>
    </location>
</feature>
<dbReference type="InterPro" id="IPR051257">
    <property type="entry name" value="Diverse_CBS-Domain"/>
</dbReference>
<proteinExistence type="predicted"/>